<evidence type="ECO:0000256" key="2">
    <source>
        <dbReference type="PIRSR" id="PIRSR005962-1"/>
    </source>
</evidence>
<feature type="binding site" evidence="2">
    <location>
        <position position="384"/>
    </location>
    <ligand>
        <name>Mn(2+)</name>
        <dbReference type="ChEBI" id="CHEBI:29035"/>
        <label>2</label>
    </ligand>
</feature>
<feature type="domain" description="Peptidase M20 dimerisation" evidence="3">
    <location>
        <begin position="208"/>
        <end position="301"/>
    </location>
</feature>
<dbReference type="GO" id="GO:0046872">
    <property type="term" value="F:metal ion binding"/>
    <property type="evidence" value="ECO:0007669"/>
    <property type="project" value="UniProtKB-KW"/>
</dbReference>
<dbReference type="EMBL" id="CP001684">
    <property type="protein sequence ID" value="ACV21660.1"/>
    <property type="molecule type" value="Genomic_DNA"/>
</dbReference>
<dbReference type="NCBIfam" id="TIGR01891">
    <property type="entry name" value="amidohydrolases"/>
    <property type="match status" value="1"/>
</dbReference>
<keyword evidence="2" id="KW-0464">Manganese</keyword>
<dbReference type="FunFam" id="3.30.70.360:FF:000001">
    <property type="entry name" value="N-acetyldiaminopimelate deacetylase"/>
    <property type="match status" value="1"/>
</dbReference>
<evidence type="ECO:0000256" key="1">
    <source>
        <dbReference type="ARBA" id="ARBA00022801"/>
    </source>
</evidence>
<dbReference type="InterPro" id="IPR002933">
    <property type="entry name" value="Peptidase_M20"/>
</dbReference>
<sequence length="413" mass="45000">MPRMKTKHKEWDMDVTGRIKELAQEFEPYIIEKRRYFHRNPELANQEYNTQNVICQELDDMGIPYERVAGTGVLATIRGTAEGAYDAEGNPAHRIGLRADMDALPVLERTGAPYASQTEGVMHACGHDTHVAMLLGTARILCELRDQLKGEVRLMFQPAEEVAQGARKMIAAGALEGLDALYGTHIWSEVDAGTISCAPGQRMAYTDWFRIDISGASAHGSMPHKGVDAIVVAAELVVALQVLVSRDVSPFEPMVVTVGEIHGGTARNIMAGTAYLTGTTRTWTAKSRAEMPGRIEKLVGRIASGLGAEATLSWQEGHAGLNNNPECAERARRGVVKLFGEEAVSDYEGTLAGEDFSEYLKLMDGVFVFLGGRNPEIGATYPQHSCYYTIDESVLKNGSALAAQYAIDYLSEA</sequence>
<evidence type="ECO:0000313" key="5">
    <source>
        <dbReference type="Proteomes" id="UP000002026"/>
    </source>
</evidence>
<dbReference type="InterPro" id="IPR017439">
    <property type="entry name" value="Amidohydrolase"/>
</dbReference>
<dbReference type="InterPro" id="IPR011650">
    <property type="entry name" value="Peptidase_M20_dimer"/>
</dbReference>
<protein>
    <submittedName>
        <fullName evidence="4">Amidohydrolase</fullName>
    </submittedName>
</protein>
<keyword evidence="2" id="KW-0479">Metal-binding</keyword>
<dbReference type="PANTHER" id="PTHR11014:SF63">
    <property type="entry name" value="METALLOPEPTIDASE, PUTATIVE (AFU_ORTHOLOGUE AFUA_6G09600)-RELATED"/>
    <property type="match status" value="1"/>
</dbReference>
<proteinExistence type="predicted"/>
<dbReference type="GO" id="GO:0019877">
    <property type="term" value="P:diaminopimelate biosynthetic process"/>
    <property type="evidence" value="ECO:0007669"/>
    <property type="project" value="UniProtKB-ARBA"/>
</dbReference>
<reference evidence="4 5" key="1">
    <citation type="journal article" date="2009" name="Stand. Genomic Sci.">
        <title>Complete genome sequence of Slackia heliotrinireducens type strain (RHS 1).</title>
        <authorList>
            <person name="Pukall R."/>
            <person name="Lapidus A."/>
            <person name="Nolan M."/>
            <person name="Copeland A."/>
            <person name="Glavina Del Rio T."/>
            <person name="Lucas S."/>
            <person name="Chen F."/>
            <person name="Tice H."/>
            <person name="Cheng J.F."/>
            <person name="Chertkov O."/>
            <person name="Bruce D."/>
            <person name="Goodwin L."/>
            <person name="Kuske C."/>
            <person name="Brettin T."/>
            <person name="Detter J.C."/>
            <person name="Han C."/>
            <person name="Pitluck S."/>
            <person name="Pati A."/>
            <person name="Mavrommatis K."/>
            <person name="Ivanova N."/>
            <person name="Ovchinnikova G."/>
            <person name="Chen A."/>
            <person name="Palaniappan K."/>
            <person name="Schneider S."/>
            <person name="Rohde M."/>
            <person name="Chain P."/>
            <person name="D'haeseleer P."/>
            <person name="Goker M."/>
            <person name="Bristow J."/>
            <person name="Eisen J.A."/>
            <person name="Markowitz V."/>
            <person name="Kyrpides N.C."/>
            <person name="Klenk H.P."/>
            <person name="Hugenholtz P."/>
        </authorList>
    </citation>
    <scope>NUCLEOTIDE SEQUENCE [LARGE SCALE GENOMIC DNA]</scope>
    <source>
        <strain evidence="5">ATCC 29202 / DSM 20476 / NCTC 11029 / RHS 1</strain>
    </source>
</reference>
<feature type="binding site" evidence="2">
    <location>
        <position position="127"/>
    </location>
    <ligand>
        <name>Mn(2+)</name>
        <dbReference type="ChEBI" id="CHEBI:29035"/>
        <label>2</label>
    </ligand>
</feature>
<dbReference type="Gene3D" id="3.40.630.10">
    <property type="entry name" value="Zn peptidases"/>
    <property type="match status" value="1"/>
</dbReference>
<dbReference type="SUPFAM" id="SSF55031">
    <property type="entry name" value="Bacterial exopeptidase dimerisation domain"/>
    <property type="match status" value="1"/>
</dbReference>
<dbReference type="KEGG" id="shi:Shel_06010"/>
<comment type="cofactor">
    <cofactor evidence="2">
        <name>Mn(2+)</name>
        <dbReference type="ChEBI" id="CHEBI:29035"/>
    </cofactor>
    <text evidence="2">The Mn(2+) ion enhances activity.</text>
</comment>
<dbReference type="SUPFAM" id="SSF53187">
    <property type="entry name" value="Zn-dependent exopeptidases"/>
    <property type="match status" value="1"/>
</dbReference>
<feature type="binding site" evidence="2">
    <location>
        <position position="161"/>
    </location>
    <ligand>
        <name>Mn(2+)</name>
        <dbReference type="ChEBI" id="CHEBI:29035"/>
        <label>2</label>
    </ligand>
</feature>
<name>C7N3R9_SLAHD</name>
<dbReference type="PANTHER" id="PTHR11014">
    <property type="entry name" value="PEPTIDASE M20 FAMILY MEMBER"/>
    <property type="match status" value="1"/>
</dbReference>
<keyword evidence="1 4" id="KW-0378">Hydrolase</keyword>
<dbReference type="Gene3D" id="3.30.70.360">
    <property type="match status" value="1"/>
</dbReference>
<dbReference type="RefSeq" id="WP_012797765.1">
    <property type="nucleotide sequence ID" value="NC_013165.1"/>
</dbReference>
<dbReference type="Pfam" id="PF01546">
    <property type="entry name" value="Peptidase_M20"/>
    <property type="match status" value="1"/>
</dbReference>
<dbReference type="AlphaFoldDB" id="C7N3R9"/>
<dbReference type="InterPro" id="IPR036264">
    <property type="entry name" value="Bact_exopeptidase_dim_dom"/>
</dbReference>
<dbReference type="GO" id="GO:0050118">
    <property type="term" value="F:N-acetyldiaminopimelate deacetylase activity"/>
    <property type="evidence" value="ECO:0007669"/>
    <property type="project" value="UniProtKB-ARBA"/>
</dbReference>
<dbReference type="Proteomes" id="UP000002026">
    <property type="component" value="Chromosome"/>
</dbReference>
<dbReference type="eggNOG" id="COG1473">
    <property type="taxonomic scope" value="Bacteria"/>
</dbReference>
<dbReference type="HOGENOM" id="CLU_023257_0_1_11"/>
<feature type="binding site" evidence="2">
    <location>
        <position position="125"/>
    </location>
    <ligand>
        <name>Mn(2+)</name>
        <dbReference type="ChEBI" id="CHEBI:29035"/>
        <label>2</label>
    </ligand>
</feature>
<evidence type="ECO:0000313" key="4">
    <source>
        <dbReference type="EMBL" id="ACV21660.1"/>
    </source>
</evidence>
<evidence type="ECO:0000259" key="3">
    <source>
        <dbReference type="Pfam" id="PF07687"/>
    </source>
</evidence>
<organism evidence="4 5">
    <name type="scientific">Slackia heliotrinireducens (strain ATCC 29202 / DSM 20476 / NCTC 11029 / RHS 1)</name>
    <name type="common">Peptococcus heliotrinreducens</name>
    <dbReference type="NCBI Taxonomy" id="471855"/>
    <lineage>
        <taxon>Bacteria</taxon>
        <taxon>Bacillati</taxon>
        <taxon>Actinomycetota</taxon>
        <taxon>Coriobacteriia</taxon>
        <taxon>Eggerthellales</taxon>
        <taxon>Eggerthellaceae</taxon>
        <taxon>Slackia</taxon>
    </lineage>
</organism>
<keyword evidence="5" id="KW-1185">Reference proteome</keyword>
<dbReference type="PIRSF" id="PIRSF005962">
    <property type="entry name" value="Pept_M20D_amidohydro"/>
    <property type="match status" value="1"/>
</dbReference>
<dbReference type="STRING" id="471855.Shel_06010"/>
<feature type="binding site" evidence="2">
    <location>
        <position position="185"/>
    </location>
    <ligand>
        <name>Mn(2+)</name>
        <dbReference type="ChEBI" id="CHEBI:29035"/>
        <label>2</label>
    </ligand>
</feature>
<accession>C7N3R9</accession>
<gene>
    <name evidence="4" type="ordered locus">Shel_06010</name>
</gene>
<dbReference type="Pfam" id="PF07687">
    <property type="entry name" value="M20_dimer"/>
    <property type="match status" value="1"/>
</dbReference>